<dbReference type="InterPro" id="IPR010852">
    <property type="entry name" value="ABATE"/>
</dbReference>
<dbReference type="AlphaFoldDB" id="A0A154M6K2"/>
<reference evidence="2 4" key="1">
    <citation type="submission" date="2015-12" db="EMBL/GenBank/DDBJ databases">
        <title>Amycolatopsis regifaucium genome sequencing and assembly.</title>
        <authorList>
            <person name="Mayilraj S."/>
        </authorList>
    </citation>
    <scope>NUCLEOTIDE SEQUENCE [LARGE SCALE GENOMIC DNA]</scope>
    <source>
        <strain evidence="2 4">GY080</strain>
    </source>
</reference>
<dbReference type="InterPro" id="IPR023286">
    <property type="entry name" value="ABATE_dom_sf"/>
</dbReference>
<name>A0A154M6K2_9PSEU</name>
<organism evidence="2 4">
    <name type="scientific">Amycolatopsis regifaucium</name>
    <dbReference type="NCBI Taxonomy" id="546365"/>
    <lineage>
        <taxon>Bacteria</taxon>
        <taxon>Bacillati</taxon>
        <taxon>Actinomycetota</taxon>
        <taxon>Actinomycetes</taxon>
        <taxon>Pseudonocardiales</taxon>
        <taxon>Pseudonocardiaceae</taxon>
        <taxon>Amycolatopsis</taxon>
    </lineage>
</organism>
<dbReference type="SUPFAM" id="SSF160904">
    <property type="entry name" value="Jann2411-like"/>
    <property type="match status" value="1"/>
</dbReference>
<dbReference type="Pfam" id="PF07336">
    <property type="entry name" value="ABATE"/>
    <property type="match status" value="1"/>
</dbReference>
<evidence type="ECO:0000313" key="3">
    <source>
        <dbReference type="EMBL" id="OKA09463.1"/>
    </source>
</evidence>
<dbReference type="PANTHER" id="PTHR35525:SF3">
    <property type="entry name" value="BLL6575 PROTEIN"/>
    <property type="match status" value="1"/>
</dbReference>
<evidence type="ECO:0000313" key="4">
    <source>
        <dbReference type="Proteomes" id="UP000076321"/>
    </source>
</evidence>
<dbReference type="EMBL" id="LOBU02000007">
    <property type="protein sequence ID" value="OKA09463.1"/>
    <property type="molecule type" value="Genomic_DNA"/>
</dbReference>
<evidence type="ECO:0000259" key="1">
    <source>
        <dbReference type="Pfam" id="PF11706"/>
    </source>
</evidence>
<dbReference type="InterPro" id="IPR021005">
    <property type="entry name" value="Znf_CGNR"/>
</dbReference>
<accession>A0A154M6K2</accession>
<keyword evidence="5" id="KW-1185">Reference proteome</keyword>
<evidence type="ECO:0000313" key="5">
    <source>
        <dbReference type="Proteomes" id="UP000186883"/>
    </source>
</evidence>
<gene>
    <name evidence="3" type="ORF">ATP06_0208350</name>
    <name evidence="2" type="ORF">AVL48_14200</name>
</gene>
<sequence>MGGVLRRPLSGEPLALDLLNTTWPDRGEQRDVFDEPGGVGAWLAERGIPDVPGVEGPLRHTRSVLRDVLEKSTVEAEHALNAVLERGCLRPGLRQGAPEDVIEVEQAAWRPAWLAAYDYLMLLRGRPERIKRCSAYPVCTLYFEDTTRNGTRRWCSMETCGNRAKAARHYRRGHSG</sequence>
<comment type="caution">
    <text evidence="2">The sequence shown here is derived from an EMBL/GenBank/DDBJ whole genome shotgun (WGS) entry which is preliminary data.</text>
</comment>
<dbReference type="Gene3D" id="1.10.3300.10">
    <property type="entry name" value="Jann2411-like domain"/>
    <property type="match status" value="1"/>
</dbReference>
<dbReference type="Proteomes" id="UP000076321">
    <property type="component" value="Unassembled WGS sequence"/>
</dbReference>
<dbReference type="Proteomes" id="UP000186883">
    <property type="component" value="Unassembled WGS sequence"/>
</dbReference>
<dbReference type="RefSeq" id="WP_061981393.1">
    <property type="nucleotide sequence ID" value="NZ_FOPQ01000005.1"/>
</dbReference>
<protein>
    <recommendedName>
        <fullName evidence="1">Zinc finger CGNR domain-containing protein</fullName>
    </recommendedName>
</protein>
<evidence type="ECO:0000313" key="2">
    <source>
        <dbReference type="EMBL" id="KZB80166.1"/>
    </source>
</evidence>
<dbReference type="Pfam" id="PF11706">
    <property type="entry name" value="zf-CGNR"/>
    <property type="match status" value="1"/>
</dbReference>
<dbReference type="PANTHER" id="PTHR35525">
    <property type="entry name" value="BLL6575 PROTEIN"/>
    <property type="match status" value="1"/>
</dbReference>
<reference evidence="3 5" key="2">
    <citation type="submission" date="2016-11" db="EMBL/GenBank/DDBJ databases">
        <title>Genome sequencing of Amycolatopsis regifaucium.</title>
        <authorList>
            <person name="Mayilraj S."/>
            <person name="Kaur N."/>
        </authorList>
    </citation>
    <scope>NUCLEOTIDE SEQUENCE [LARGE SCALE GENOMIC DNA]</scope>
    <source>
        <strain evidence="3 5">GY080</strain>
    </source>
</reference>
<proteinExistence type="predicted"/>
<dbReference type="OrthoDB" id="3211108at2"/>
<dbReference type="EMBL" id="LQCI01000050">
    <property type="protein sequence ID" value="KZB80166.1"/>
    <property type="molecule type" value="Genomic_DNA"/>
</dbReference>
<feature type="domain" description="Zinc finger CGNR" evidence="1">
    <location>
        <begin position="129"/>
        <end position="172"/>
    </location>
</feature>